<accession>G0EGP6</accession>
<dbReference type="STRING" id="694429.Pyrfu_1336"/>
<evidence type="ECO:0000313" key="3">
    <source>
        <dbReference type="Proteomes" id="UP000001037"/>
    </source>
</evidence>
<dbReference type="Pfam" id="PF04967">
    <property type="entry name" value="HTH_10"/>
    <property type="match status" value="1"/>
</dbReference>
<dbReference type="PANTHER" id="PTHR34236:SF1">
    <property type="entry name" value="DIMETHYL SULFOXIDE REDUCTASE TRANSCRIPTIONAL ACTIVATOR"/>
    <property type="match status" value="1"/>
</dbReference>
<gene>
    <name evidence="2" type="ordered locus">Pyrfu_1336</name>
</gene>
<sequence length="292" mass="33126">MSYTTSKPLVAYYVCKFRCPLFTLTREAYTLAMNTPFSEDACFNGAFSSLAIRILRVNISVNDGFTEIWARVSGKKQFVESYVKALTKAKGIYFQLIYANSFGRILRILVPREYCKNCIASLGGDNGWCCCPLLSAPVGSMAKTTIITPCGAVYELVVSKRSVLEKLEKTCWDCELILTHAVDEYDYMLTEKQERILIEAYLRGYFSFPRKISMKDLAKELGMSVSSLAELLRKAEAKVVEAFVRHELPHYLVEHIIRRGSETSDIVGKHARRTPKDTHKAVEEDRAILVRK</sequence>
<dbReference type="HOGENOM" id="CLU_978622_0_0_2"/>
<protein>
    <submittedName>
        <fullName evidence="2">Bacterio-opsin activator HTH domain protein</fullName>
    </submittedName>
</protein>
<dbReference type="EMBL" id="CP002838">
    <property type="protein sequence ID" value="AEM39194.1"/>
    <property type="molecule type" value="Genomic_DNA"/>
</dbReference>
<dbReference type="InParanoid" id="G0EGP6"/>
<dbReference type="KEGG" id="pfm:Pyrfu_1336"/>
<dbReference type="Proteomes" id="UP000001037">
    <property type="component" value="Chromosome"/>
</dbReference>
<evidence type="ECO:0000259" key="1">
    <source>
        <dbReference type="Pfam" id="PF04967"/>
    </source>
</evidence>
<dbReference type="eggNOG" id="arCOG02271">
    <property type="taxonomic scope" value="Archaea"/>
</dbReference>
<proteinExistence type="predicted"/>
<dbReference type="AlphaFoldDB" id="G0EGP6"/>
<feature type="domain" description="HTH bat-type" evidence="1">
    <location>
        <begin position="189"/>
        <end position="241"/>
    </location>
</feature>
<organism evidence="2 3">
    <name type="scientific">Pyrolobus fumarii (strain DSM 11204 / 1A)</name>
    <dbReference type="NCBI Taxonomy" id="694429"/>
    <lineage>
        <taxon>Archaea</taxon>
        <taxon>Thermoproteota</taxon>
        <taxon>Thermoprotei</taxon>
        <taxon>Desulfurococcales</taxon>
        <taxon>Pyrodictiaceae</taxon>
        <taxon>Pyrolobus</taxon>
    </lineage>
</organism>
<dbReference type="PANTHER" id="PTHR34236">
    <property type="entry name" value="DIMETHYL SULFOXIDE REDUCTASE TRANSCRIPTIONAL ACTIVATOR"/>
    <property type="match status" value="1"/>
</dbReference>
<dbReference type="InterPro" id="IPR007050">
    <property type="entry name" value="HTH_bacterioopsin"/>
</dbReference>
<name>G0EGP6_PYRF1</name>
<keyword evidence="3" id="KW-1185">Reference proteome</keyword>
<reference evidence="2 3" key="1">
    <citation type="journal article" date="2011" name="Stand. Genomic Sci.">
        <title>Complete genome sequence of the hyperthermophilic chemolithoautotroph Pyrolobus fumarii type strain (1A).</title>
        <authorList>
            <person name="Anderson I."/>
            <person name="Goker M."/>
            <person name="Nolan M."/>
            <person name="Lucas S."/>
            <person name="Hammon N."/>
            <person name="Deshpande S."/>
            <person name="Cheng J.F."/>
            <person name="Tapia R."/>
            <person name="Han C."/>
            <person name="Goodwin L."/>
            <person name="Pitluck S."/>
            <person name="Huntemann M."/>
            <person name="Liolios K."/>
            <person name="Ivanova N."/>
            <person name="Pagani I."/>
            <person name="Mavromatis K."/>
            <person name="Ovchinikova G."/>
            <person name="Pati A."/>
            <person name="Chen A."/>
            <person name="Palaniappan K."/>
            <person name="Land M."/>
            <person name="Hauser L."/>
            <person name="Brambilla E.M."/>
            <person name="Huber H."/>
            <person name="Yasawong M."/>
            <person name="Rohde M."/>
            <person name="Spring S."/>
            <person name="Abt B."/>
            <person name="Sikorski J."/>
            <person name="Wirth R."/>
            <person name="Detter J.C."/>
            <person name="Woyke T."/>
            <person name="Bristow J."/>
            <person name="Eisen J.A."/>
            <person name="Markowitz V."/>
            <person name="Hugenholtz P."/>
            <person name="Kyrpides N.C."/>
            <person name="Klenk H.P."/>
            <person name="Lapidus A."/>
        </authorList>
    </citation>
    <scope>NUCLEOTIDE SEQUENCE [LARGE SCALE GENOMIC DNA]</scope>
    <source>
        <strain evidence="3">DSM 11204 / 1A</strain>
    </source>
</reference>
<evidence type="ECO:0000313" key="2">
    <source>
        <dbReference type="EMBL" id="AEM39194.1"/>
    </source>
</evidence>